<dbReference type="AlphaFoldDB" id="B4I1T0"/>
<gene>
    <name evidence="1" type="primary">Dsec\GM17953</name>
    <name evidence="1" type="ORF">Dsec_GM17953</name>
</gene>
<name>B4I1T0_DROSE</name>
<dbReference type="HOGENOM" id="CLU_3070944_0_0_1"/>
<dbReference type="Proteomes" id="UP000001292">
    <property type="component" value="Unassembled WGS sequence"/>
</dbReference>
<dbReference type="EMBL" id="CH480820">
    <property type="protein sequence ID" value="EDW54487.1"/>
    <property type="molecule type" value="Genomic_DNA"/>
</dbReference>
<accession>B4I1T0</accession>
<organism evidence="2">
    <name type="scientific">Drosophila sechellia</name>
    <name type="common">Fruit fly</name>
    <dbReference type="NCBI Taxonomy" id="7238"/>
    <lineage>
        <taxon>Eukaryota</taxon>
        <taxon>Metazoa</taxon>
        <taxon>Ecdysozoa</taxon>
        <taxon>Arthropoda</taxon>
        <taxon>Hexapoda</taxon>
        <taxon>Insecta</taxon>
        <taxon>Pterygota</taxon>
        <taxon>Neoptera</taxon>
        <taxon>Endopterygota</taxon>
        <taxon>Diptera</taxon>
        <taxon>Brachycera</taxon>
        <taxon>Muscomorpha</taxon>
        <taxon>Ephydroidea</taxon>
        <taxon>Drosophilidae</taxon>
        <taxon>Drosophila</taxon>
        <taxon>Sophophora</taxon>
    </lineage>
</organism>
<protein>
    <submittedName>
        <fullName evidence="1">GM17953</fullName>
    </submittedName>
</protein>
<reference evidence="1 2" key="1">
    <citation type="journal article" date="2007" name="Nature">
        <title>Evolution of genes and genomes on the Drosophila phylogeny.</title>
        <authorList>
            <consortium name="Drosophila 12 Genomes Consortium"/>
            <person name="Clark A.G."/>
            <person name="Eisen M.B."/>
            <person name="Smith D.R."/>
            <person name="Bergman C.M."/>
            <person name="Oliver B."/>
            <person name="Markow T.A."/>
            <person name="Kaufman T.C."/>
            <person name="Kellis M."/>
            <person name="Gelbart W."/>
            <person name="Iyer V.N."/>
            <person name="Pollard D.A."/>
            <person name="Sackton T.B."/>
            <person name="Larracuente A.M."/>
            <person name="Singh N.D."/>
            <person name="Abad J.P."/>
            <person name="Abt D.N."/>
            <person name="Adryan B."/>
            <person name="Aguade M."/>
            <person name="Akashi H."/>
            <person name="Anderson W.W."/>
            <person name="Aquadro C.F."/>
            <person name="Ardell D.H."/>
            <person name="Arguello R."/>
            <person name="Artieri C.G."/>
            <person name="Barbash D.A."/>
            <person name="Barker D."/>
            <person name="Barsanti P."/>
            <person name="Batterham P."/>
            <person name="Batzoglou S."/>
            <person name="Begun D."/>
            <person name="Bhutkar A."/>
            <person name="Blanco E."/>
            <person name="Bosak S.A."/>
            <person name="Bradley R.K."/>
            <person name="Brand A.D."/>
            <person name="Brent M.R."/>
            <person name="Brooks A.N."/>
            <person name="Brown R.H."/>
            <person name="Butlin R.K."/>
            <person name="Caggese C."/>
            <person name="Calvi B.R."/>
            <person name="Bernardo de Carvalho A."/>
            <person name="Caspi A."/>
            <person name="Castrezana S."/>
            <person name="Celniker S.E."/>
            <person name="Chang J.L."/>
            <person name="Chapple C."/>
            <person name="Chatterji S."/>
            <person name="Chinwalla A."/>
            <person name="Civetta A."/>
            <person name="Clifton S.W."/>
            <person name="Comeron J.M."/>
            <person name="Costello J.C."/>
            <person name="Coyne J.A."/>
            <person name="Daub J."/>
            <person name="David R.G."/>
            <person name="Delcher A.L."/>
            <person name="Delehaunty K."/>
            <person name="Do C.B."/>
            <person name="Ebling H."/>
            <person name="Edwards K."/>
            <person name="Eickbush T."/>
            <person name="Evans J.D."/>
            <person name="Filipski A."/>
            <person name="Findeiss S."/>
            <person name="Freyhult E."/>
            <person name="Fulton L."/>
            <person name="Fulton R."/>
            <person name="Garcia A.C."/>
            <person name="Gardiner A."/>
            <person name="Garfield D.A."/>
            <person name="Garvin B.E."/>
            <person name="Gibson G."/>
            <person name="Gilbert D."/>
            <person name="Gnerre S."/>
            <person name="Godfrey J."/>
            <person name="Good R."/>
            <person name="Gotea V."/>
            <person name="Gravely B."/>
            <person name="Greenberg A.J."/>
            <person name="Griffiths-Jones S."/>
            <person name="Gross S."/>
            <person name="Guigo R."/>
            <person name="Gustafson E.A."/>
            <person name="Haerty W."/>
            <person name="Hahn M.W."/>
            <person name="Halligan D.L."/>
            <person name="Halpern A.L."/>
            <person name="Halter G.M."/>
            <person name="Han M.V."/>
            <person name="Heger A."/>
            <person name="Hillier L."/>
            <person name="Hinrichs A.S."/>
            <person name="Holmes I."/>
            <person name="Hoskins R.A."/>
            <person name="Hubisz M.J."/>
            <person name="Hultmark D."/>
            <person name="Huntley M.A."/>
            <person name="Jaffe D.B."/>
            <person name="Jagadeeshan S."/>
            <person name="Jeck W.R."/>
            <person name="Johnson J."/>
            <person name="Jones C.D."/>
            <person name="Jordan W.C."/>
            <person name="Karpen G.H."/>
            <person name="Kataoka E."/>
            <person name="Keightley P.D."/>
            <person name="Kheradpour P."/>
            <person name="Kirkness E.F."/>
            <person name="Koerich L.B."/>
            <person name="Kristiansen K."/>
            <person name="Kudrna D."/>
            <person name="Kulathinal R.J."/>
            <person name="Kumar S."/>
            <person name="Kwok R."/>
            <person name="Lander E."/>
            <person name="Langley C.H."/>
            <person name="Lapoint R."/>
            <person name="Lazzaro B.P."/>
            <person name="Lee S.J."/>
            <person name="Levesque L."/>
            <person name="Li R."/>
            <person name="Lin C.F."/>
            <person name="Lin M.F."/>
            <person name="Lindblad-Toh K."/>
            <person name="Llopart A."/>
            <person name="Long M."/>
            <person name="Low L."/>
            <person name="Lozovsky E."/>
            <person name="Lu J."/>
            <person name="Luo M."/>
            <person name="Machado C.A."/>
            <person name="Makalowski W."/>
            <person name="Marzo M."/>
            <person name="Matsuda M."/>
            <person name="Matzkin L."/>
            <person name="McAllister B."/>
            <person name="McBride C.S."/>
            <person name="McKernan B."/>
            <person name="McKernan K."/>
            <person name="Mendez-Lago M."/>
            <person name="Minx P."/>
            <person name="Mollenhauer M.U."/>
            <person name="Montooth K."/>
            <person name="Mount S.M."/>
            <person name="Mu X."/>
            <person name="Myers E."/>
            <person name="Negre B."/>
            <person name="Newfeld S."/>
            <person name="Nielsen R."/>
            <person name="Noor M.A."/>
            <person name="O'Grady P."/>
            <person name="Pachter L."/>
            <person name="Papaceit M."/>
            <person name="Parisi M.J."/>
            <person name="Parisi M."/>
            <person name="Parts L."/>
            <person name="Pedersen J.S."/>
            <person name="Pesole G."/>
            <person name="Phillippy A.M."/>
            <person name="Ponting C.P."/>
            <person name="Pop M."/>
            <person name="Porcelli D."/>
            <person name="Powell J.R."/>
            <person name="Prohaska S."/>
            <person name="Pruitt K."/>
            <person name="Puig M."/>
            <person name="Quesneville H."/>
            <person name="Ram K.R."/>
            <person name="Rand D."/>
            <person name="Rasmussen M.D."/>
            <person name="Reed L.K."/>
            <person name="Reenan R."/>
            <person name="Reily A."/>
            <person name="Remington K.A."/>
            <person name="Rieger T.T."/>
            <person name="Ritchie M.G."/>
            <person name="Robin C."/>
            <person name="Rogers Y.H."/>
            <person name="Rohde C."/>
            <person name="Rozas J."/>
            <person name="Rubenfield M.J."/>
            <person name="Ruiz A."/>
            <person name="Russo S."/>
            <person name="Salzberg S.L."/>
            <person name="Sanchez-Gracia A."/>
            <person name="Saranga D.J."/>
            <person name="Sato H."/>
            <person name="Schaeffer S.W."/>
            <person name="Schatz M.C."/>
            <person name="Schlenke T."/>
            <person name="Schwartz R."/>
            <person name="Segarra C."/>
            <person name="Singh R.S."/>
            <person name="Sirot L."/>
            <person name="Sirota M."/>
            <person name="Sisneros N.B."/>
            <person name="Smith C.D."/>
            <person name="Smith T.F."/>
            <person name="Spieth J."/>
            <person name="Stage D.E."/>
            <person name="Stark A."/>
            <person name="Stephan W."/>
            <person name="Strausberg R.L."/>
            <person name="Strempel S."/>
            <person name="Sturgill D."/>
            <person name="Sutton G."/>
            <person name="Sutton G.G."/>
            <person name="Tao W."/>
            <person name="Teichmann S."/>
            <person name="Tobari Y.N."/>
            <person name="Tomimura Y."/>
            <person name="Tsolas J.M."/>
            <person name="Valente V.L."/>
            <person name="Venter E."/>
            <person name="Venter J.C."/>
            <person name="Vicario S."/>
            <person name="Vieira F.G."/>
            <person name="Vilella A.J."/>
            <person name="Villasante A."/>
            <person name="Walenz B."/>
            <person name="Wang J."/>
            <person name="Wasserman M."/>
            <person name="Watts T."/>
            <person name="Wilson D."/>
            <person name="Wilson R.K."/>
            <person name="Wing R.A."/>
            <person name="Wolfner M.F."/>
            <person name="Wong A."/>
            <person name="Wong G.K."/>
            <person name="Wu C.I."/>
            <person name="Wu G."/>
            <person name="Yamamoto D."/>
            <person name="Yang H.P."/>
            <person name="Yang S.P."/>
            <person name="Yorke J.A."/>
            <person name="Yoshida K."/>
            <person name="Zdobnov E."/>
            <person name="Zhang P."/>
            <person name="Zhang Y."/>
            <person name="Zimin A.V."/>
            <person name="Baldwin J."/>
            <person name="Abdouelleil A."/>
            <person name="Abdulkadir J."/>
            <person name="Abebe A."/>
            <person name="Abera B."/>
            <person name="Abreu J."/>
            <person name="Acer S.C."/>
            <person name="Aftuck L."/>
            <person name="Alexander A."/>
            <person name="An P."/>
            <person name="Anderson E."/>
            <person name="Anderson S."/>
            <person name="Arachi H."/>
            <person name="Azer M."/>
            <person name="Bachantsang P."/>
            <person name="Barry A."/>
            <person name="Bayul T."/>
            <person name="Berlin A."/>
            <person name="Bessette D."/>
            <person name="Bloom T."/>
            <person name="Blye J."/>
            <person name="Boguslavskiy L."/>
            <person name="Bonnet C."/>
            <person name="Boukhgalter B."/>
            <person name="Bourzgui I."/>
            <person name="Brown A."/>
            <person name="Cahill P."/>
            <person name="Channer S."/>
            <person name="Cheshatsang Y."/>
            <person name="Chuda L."/>
            <person name="Citroen M."/>
            <person name="Collymore A."/>
            <person name="Cooke P."/>
            <person name="Costello M."/>
            <person name="D'Aco K."/>
            <person name="Daza R."/>
            <person name="De Haan G."/>
            <person name="DeGray S."/>
            <person name="DeMaso C."/>
            <person name="Dhargay N."/>
            <person name="Dooley K."/>
            <person name="Dooley E."/>
            <person name="Doricent M."/>
            <person name="Dorje P."/>
            <person name="Dorjee K."/>
            <person name="Dupes A."/>
            <person name="Elong R."/>
            <person name="Falk J."/>
            <person name="Farina A."/>
            <person name="Faro S."/>
            <person name="Ferguson D."/>
            <person name="Fisher S."/>
            <person name="Foley C.D."/>
            <person name="Franke A."/>
            <person name="Friedrich D."/>
            <person name="Gadbois L."/>
            <person name="Gearin G."/>
            <person name="Gearin C.R."/>
            <person name="Giannoukos G."/>
            <person name="Goode T."/>
            <person name="Graham J."/>
            <person name="Grandbois E."/>
            <person name="Grewal S."/>
            <person name="Gyaltsen K."/>
            <person name="Hafez N."/>
            <person name="Hagos B."/>
            <person name="Hall J."/>
            <person name="Henson C."/>
            <person name="Hollinger A."/>
            <person name="Honan T."/>
            <person name="Huard M.D."/>
            <person name="Hughes L."/>
            <person name="Hurhula B."/>
            <person name="Husby M.E."/>
            <person name="Kamat A."/>
            <person name="Kanga B."/>
            <person name="Kashin S."/>
            <person name="Khazanovich D."/>
            <person name="Kisner P."/>
            <person name="Lance K."/>
            <person name="Lara M."/>
            <person name="Lee W."/>
            <person name="Lennon N."/>
            <person name="Letendre F."/>
            <person name="LeVine R."/>
            <person name="Lipovsky A."/>
            <person name="Liu X."/>
            <person name="Liu J."/>
            <person name="Liu S."/>
            <person name="Lokyitsang T."/>
            <person name="Lokyitsang Y."/>
            <person name="Lubonja R."/>
            <person name="Lui A."/>
            <person name="MacDonald P."/>
            <person name="Magnisalis V."/>
            <person name="Maru K."/>
            <person name="Matthews C."/>
            <person name="McCusker W."/>
            <person name="McDonough S."/>
            <person name="Mehta T."/>
            <person name="Meldrim J."/>
            <person name="Meneus L."/>
            <person name="Mihai O."/>
            <person name="Mihalev A."/>
            <person name="Mihova T."/>
            <person name="Mittelman R."/>
            <person name="Mlenga V."/>
            <person name="Montmayeur A."/>
            <person name="Mulrain L."/>
            <person name="Navidi A."/>
            <person name="Naylor J."/>
            <person name="Negash T."/>
            <person name="Nguyen T."/>
            <person name="Nguyen N."/>
            <person name="Nicol R."/>
            <person name="Norbu C."/>
            <person name="Norbu N."/>
            <person name="Novod N."/>
            <person name="O'Neill B."/>
            <person name="Osman S."/>
            <person name="Markiewicz E."/>
            <person name="Oyono O.L."/>
            <person name="Patti C."/>
            <person name="Phunkhang P."/>
            <person name="Pierre F."/>
            <person name="Priest M."/>
            <person name="Raghuraman S."/>
            <person name="Rege F."/>
            <person name="Reyes R."/>
            <person name="Rise C."/>
            <person name="Rogov P."/>
            <person name="Ross K."/>
            <person name="Ryan E."/>
            <person name="Settipalli S."/>
            <person name="Shea T."/>
            <person name="Sherpa N."/>
            <person name="Shi L."/>
            <person name="Shih D."/>
            <person name="Sparrow T."/>
            <person name="Spaulding J."/>
            <person name="Stalker J."/>
            <person name="Stange-Thomann N."/>
            <person name="Stavropoulos S."/>
            <person name="Stone C."/>
            <person name="Strader C."/>
            <person name="Tesfaye S."/>
            <person name="Thomson T."/>
            <person name="Thoulutsang Y."/>
            <person name="Thoulutsang D."/>
            <person name="Topham K."/>
            <person name="Topping I."/>
            <person name="Tsamla T."/>
            <person name="Vassiliev H."/>
            <person name="Vo A."/>
            <person name="Wangchuk T."/>
            <person name="Wangdi T."/>
            <person name="Weiand M."/>
            <person name="Wilkinson J."/>
            <person name="Wilson A."/>
            <person name="Yadav S."/>
            <person name="Young G."/>
            <person name="Yu Q."/>
            <person name="Zembek L."/>
            <person name="Zhong D."/>
            <person name="Zimmer A."/>
            <person name="Zwirko Z."/>
            <person name="Jaffe D.B."/>
            <person name="Alvarez P."/>
            <person name="Brockman W."/>
            <person name="Butler J."/>
            <person name="Chin C."/>
            <person name="Gnerre S."/>
            <person name="Grabherr M."/>
            <person name="Kleber M."/>
            <person name="Mauceli E."/>
            <person name="MacCallum I."/>
        </authorList>
    </citation>
    <scope>NUCLEOTIDE SEQUENCE [LARGE SCALE GENOMIC DNA]</scope>
    <source>
        <strain evidence="2">Rob3c / Tucson 14021-0248.25</strain>
    </source>
</reference>
<keyword evidence="2" id="KW-1185">Reference proteome</keyword>
<sequence>MEPERVQAAEAGELGVSDNNNRAFGVVASIQRMRYIQVFRSEDVLIISYMIEW</sequence>
<proteinExistence type="predicted"/>
<evidence type="ECO:0000313" key="1">
    <source>
        <dbReference type="EMBL" id="EDW54487.1"/>
    </source>
</evidence>
<evidence type="ECO:0000313" key="2">
    <source>
        <dbReference type="Proteomes" id="UP000001292"/>
    </source>
</evidence>